<dbReference type="PANTHER" id="PTHR13947:SF37">
    <property type="entry name" value="LD18367P"/>
    <property type="match status" value="1"/>
</dbReference>
<dbReference type="OrthoDB" id="9799092at2"/>
<keyword evidence="3" id="KW-0689">Ribosomal protein</keyword>
<dbReference type="GO" id="GO:0008080">
    <property type="term" value="F:N-acetyltransferase activity"/>
    <property type="evidence" value="ECO:0007669"/>
    <property type="project" value="InterPro"/>
</dbReference>
<dbReference type="Gene3D" id="3.40.630.30">
    <property type="match status" value="1"/>
</dbReference>
<dbReference type="Pfam" id="PF00583">
    <property type="entry name" value="Acetyltransf_1"/>
    <property type="match status" value="1"/>
</dbReference>
<dbReference type="CDD" id="cd04301">
    <property type="entry name" value="NAT_SF"/>
    <property type="match status" value="1"/>
</dbReference>
<dbReference type="GO" id="GO:0005840">
    <property type="term" value="C:ribosome"/>
    <property type="evidence" value="ECO:0007669"/>
    <property type="project" value="UniProtKB-KW"/>
</dbReference>
<accession>A0A1G8XGU4</accession>
<keyword evidence="3" id="KW-0687">Ribonucleoprotein</keyword>
<keyword evidence="1" id="KW-0808">Transferase</keyword>
<feature type="domain" description="N-acetyltransferase" evidence="2">
    <location>
        <begin position="1"/>
        <end position="167"/>
    </location>
</feature>
<name>A0A1G8XGU4_9BACI</name>
<dbReference type="EMBL" id="FNFL01000001">
    <property type="protein sequence ID" value="SDJ89656.1"/>
    <property type="molecule type" value="Genomic_DNA"/>
</dbReference>
<dbReference type="AlphaFoldDB" id="A0A1G8XGU4"/>
<evidence type="ECO:0000259" key="2">
    <source>
        <dbReference type="PROSITE" id="PS51186"/>
    </source>
</evidence>
<dbReference type="InterPro" id="IPR050769">
    <property type="entry name" value="NAT_camello-type"/>
</dbReference>
<evidence type="ECO:0000256" key="1">
    <source>
        <dbReference type="ARBA" id="ARBA00022679"/>
    </source>
</evidence>
<keyword evidence="4" id="KW-1185">Reference proteome</keyword>
<sequence>MEIKRLGKEDGKDYWELRLEALQKNPEAFLTSYQAAVEKKDPIQTIQSRLEAANNYTYGAYLADQLVGIVTMLRNEHAKTAHKADILAMYVSSEARRHNVGFQLIRKAQEEAYTIGIEQLELSVVAGNLPAKKLYEKAGFSRYGVEPNAIKENGEYMDEELMICFIDSPNPA</sequence>
<dbReference type="Proteomes" id="UP000198694">
    <property type="component" value="Unassembled WGS sequence"/>
</dbReference>
<dbReference type="RefSeq" id="WP_093212218.1">
    <property type="nucleotide sequence ID" value="NZ_FNFL01000001.1"/>
</dbReference>
<reference evidence="3 4" key="1">
    <citation type="submission" date="2016-10" db="EMBL/GenBank/DDBJ databases">
        <authorList>
            <person name="de Groot N.N."/>
        </authorList>
    </citation>
    <scope>NUCLEOTIDE SEQUENCE [LARGE SCALE GENOMIC DNA]</scope>
    <source>
        <strain evidence="3 4">CGMCC 1.6502</strain>
    </source>
</reference>
<organism evidence="3 4">
    <name type="scientific">Sediminibacillus albus</name>
    <dbReference type="NCBI Taxonomy" id="407036"/>
    <lineage>
        <taxon>Bacteria</taxon>
        <taxon>Bacillati</taxon>
        <taxon>Bacillota</taxon>
        <taxon>Bacilli</taxon>
        <taxon>Bacillales</taxon>
        <taxon>Bacillaceae</taxon>
        <taxon>Sediminibacillus</taxon>
    </lineage>
</organism>
<gene>
    <name evidence="3" type="ORF">SAMN05216243_1350</name>
</gene>
<dbReference type="InterPro" id="IPR016181">
    <property type="entry name" value="Acyl_CoA_acyltransferase"/>
</dbReference>
<evidence type="ECO:0000313" key="4">
    <source>
        <dbReference type="Proteomes" id="UP000198694"/>
    </source>
</evidence>
<dbReference type="InterPro" id="IPR000182">
    <property type="entry name" value="GNAT_dom"/>
</dbReference>
<evidence type="ECO:0000313" key="3">
    <source>
        <dbReference type="EMBL" id="SDJ89656.1"/>
    </source>
</evidence>
<dbReference type="PANTHER" id="PTHR13947">
    <property type="entry name" value="GNAT FAMILY N-ACETYLTRANSFERASE"/>
    <property type="match status" value="1"/>
</dbReference>
<dbReference type="STRING" id="407036.SAMN05216243_1350"/>
<dbReference type="SUPFAM" id="SSF55729">
    <property type="entry name" value="Acyl-CoA N-acyltransferases (Nat)"/>
    <property type="match status" value="1"/>
</dbReference>
<protein>
    <submittedName>
        <fullName evidence="3">Ribosomal protein S18 acetylase RimI</fullName>
    </submittedName>
</protein>
<proteinExistence type="predicted"/>
<dbReference type="PROSITE" id="PS51186">
    <property type="entry name" value="GNAT"/>
    <property type="match status" value="1"/>
</dbReference>